<dbReference type="EMBL" id="MNAD01000233">
    <property type="protein sequence ID" value="OJT14850.1"/>
    <property type="molecule type" value="Genomic_DNA"/>
</dbReference>
<dbReference type="Proteomes" id="UP000184267">
    <property type="component" value="Unassembled WGS sequence"/>
</dbReference>
<evidence type="ECO:0000313" key="2">
    <source>
        <dbReference type="Proteomes" id="UP000184267"/>
    </source>
</evidence>
<gene>
    <name evidence="1" type="ORF">TRAPUB_8593</name>
</gene>
<protein>
    <submittedName>
        <fullName evidence="1">Uncharacterized protein</fullName>
    </submittedName>
</protein>
<organism evidence="1 2">
    <name type="scientific">Trametes pubescens</name>
    <name type="common">White-rot fungus</name>
    <dbReference type="NCBI Taxonomy" id="154538"/>
    <lineage>
        <taxon>Eukaryota</taxon>
        <taxon>Fungi</taxon>
        <taxon>Dikarya</taxon>
        <taxon>Basidiomycota</taxon>
        <taxon>Agaricomycotina</taxon>
        <taxon>Agaricomycetes</taxon>
        <taxon>Polyporales</taxon>
        <taxon>Polyporaceae</taxon>
        <taxon>Trametes</taxon>
    </lineage>
</organism>
<reference evidence="1 2" key="1">
    <citation type="submission" date="2016-10" db="EMBL/GenBank/DDBJ databases">
        <title>Genome sequence of the basidiomycete white-rot fungus Trametes pubescens.</title>
        <authorList>
            <person name="Makela M.R."/>
            <person name="Granchi Z."/>
            <person name="Peng M."/>
            <person name="De Vries R.P."/>
            <person name="Grigoriev I."/>
            <person name="Riley R."/>
            <person name="Hilden K."/>
        </authorList>
    </citation>
    <scope>NUCLEOTIDE SEQUENCE [LARGE SCALE GENOMIC DNA]</scope>
    <source>
        <strain evidence="1 2">FBCC735</strain>
    </source>
</reference>
<proteinExistence type="predicted"/>
<keyword evidence="2" id="KW-1185">Reference proteome</keyword>
<accession>A0A1M2W520</accession>
<evidence type="ECO:0000313" key="1">
    <source>
        <dbReference type="EMBL" id="OJT14850.1"/>
    </source>
</evidence>
<sequence length="163" mass="17983">MQAYSDHRTRTDRALDRIHAALEPPIPHYLTPYLEKVLFGFTLALLLNALFTSHKVEQLHYLNRLNHMAEARVERIIKYRFNLTSPISPSFDVTRTGTGLTLCTMNGDGLRDPTIKVVNFGSLGVCANVDDYAAEVKEGGVGCFAFSDPSSAAYFVATATDGL</sequence>
<comment type="caution">
    <text evidence="1">The sequence shown here is derived from an EMBL/GenBank/DDBJ whole genome shotgun (WGS) entry which is preliminary data.</text>
</comment>
<dbReference type="AlphaFoldDB" id="A0A1M2W520"/>
<name>A0A1M2W520_TRAPU</name>